<keyword evidence="3" id="KW-0540">Nuclease</keyword>
<feature type="coiled-coil region" evidence="1">
    <location>
        <begin position="237"/>
        <end position="264"/>
    </location>
</feature>
<dbReference type="InterPro" id="IPR011335">
    <property type="entry name" value="Restrct_endonuc-II-like"/>
</dbReference>
<accession>A0AA49X1W2</accession>
<evidence type="ECO:0000313" key="3">
    <source>
        <dbReference type="EMBL" id="WLJ25482.1"/>
    </source>
</evidence>
<keyword evidence="3" id="KW-0378">Hydrolase</keyword>
<evidence type="ECO:0000256" key="1">
    <source>
        <dbReference type="SAM" id="Coils"/>
    </source>
</evidence>
<dbReference type="GO" id="GO:0004527">
    <property type="term" value="F:exonuclease activity"/>
    <property type="evidence" value="ECO:0007669"/>
    <property type="project" value="UniProtKB-KW"/>
</dbReference>
<evidence type="ECO:0000259" key="2">
    <source>
        <dbReference type="Pfam" id="PF09588"/>
    </source>
</evidence>
<protein>
    <submittedName>
        <fullName evidence="3">Exonuclease</fullName>
    </submittedName>
</protein>
<name>A0AA49X1W2_9VIRU</name>
<keyword evidence="3" id="KW-0269">Exonuclease</keyword>
<dbReference type="Pfam" id="PF09588">
    <property type="entry name" value="YqaJ"/>
    <property type="match status" value="1"/>
</dbReference>
<dbReference type="InterPro" id="IPR011604">
    <property type="entry name" value="PDDEXK-like_dom_sf"/>
</dbReference>
<proteinExistence type="predicted"/>
<dbReference type="InterPro" id="IPR019080">
    <property type="entry name" value="YqaJ_viral_recombinase"/>
</dbReference>
<sequence>MKLFKPANEDEWHEYRRQHLTSTELRDLSSQKASPWKALREKKTYGDSFTGNAITRWGESQEPLIAATLDPEWNERLNPVLVKAGESPVELDSPDTRLRYNSNPQTIIINPDDERLCGTPDLFSEDGEVIGEIKTRGHALTGGKWHEEVPDGYYLQCQANLWHTGAQACVLRVEERLDAPEKNPPFKEGEQTTFILTRDEKCIEHLKRVAEEWFAWLDGTTPDWMGEVTSLEDADEVEDLVAQLADAEKKATRWSDLAKEYKKDLLKLLGDSYAGTHAGYKVSVSTTKDTKTFDSKAFKTAHPDLFAEFNTKTRRGSTRLRLTKVVN</sequence>
<dbReference type="Gene3D" id="3.90.320.10">
    <property type="match status" value="1"/>
</dbReference>
<dbReference type="SUPFAM" id="SSF52980">
    <property type="entry name" value="Restriction endonuclease-like"/>
    <property type="match status" value="1"/>
</dbReference>
<feature type="domain" description="YqaJ viral recombinase" evidence="2">
    <location>
        <begin position="11"/>
        <end position="167"/>
    </location>
</feature>
<organism evidence="3">
    <name type="scientific">Corynebacterium phage HS01</name>
    <dbReference type="NCBI Taxonomy" id="3056389"/>
    <lineage>
        <taxon>Viruses</taxon>
    </lineage>
</organism>
<reference evidence="3" key="1">
    <citation type="submission" date="2023-04" db="EMBL/GenBank/DDBJ databases">
        <title>The human skin virome in hidradenitis suppurativa patients.</title>
        <authorList>
            <person name="Jansen D."/>
        </authorList>
    </citation>
    <scope>NUCLEOTIDE SEQUENCE</scope>
    <source>
        <strain evidence="3">VC1_JansenPhageA</strain>
    </source>
</reference>
<keyword evidence="1" id="KW-0175">Coiled coil</keyword>
<dbReference type="EMBL" id="OQ890311">
    <property type="protein sequence ID" value="WLJ25482.1"/>
    <property type="molecule type" value="Genomic_DNA"/>
</dbReference>